<proteinExistence type="predicted"/>
<keyword evidence="2" id="KW-1133">Transmembrane helix</keyword>
<comment type="caution">
    <text evidence="3">The sequence shown here is derived from an EMBL/GenBank/DDBJ whole genome shotgun (WGS) entry which is preliminary data.</text>
</comment>
<feature type="transmembrane region" description="Helical" evidence="2">
    <location>
        <begin position="103"/>
        <end position="123"/>
    </location>
</feature>
<evidence type="ECO:0000313" key="4">
    <source>
        <dbReference type="Proteomes" id="UP001153069"/>
    </source>
</evidence>
<accession>A0A9N8E9H9</accession>
<keyword evidence="2" id="KW-0472">Membrane</keyword>
<feature type="compositionally biased region" description="Basic and acidic residues" evidence="1">
    <location>
        <begin position="40"/>
        <end position="51"/>
    </location>
</feature>
<reference evidence="3" key="1">
    <citation type="submission" date="2020-06" db="EMBL/GenBank/DDBJ databases">
        <authorList>
            <consortium name="Plant Systems Biology data submission"/>
        </authorList>
    </citation>
    <scope>NUCLEOTIDE SEQUENCE</scope>
    <source>
        <strain evidence="3">D6</strain>
    </source>
</reference>
<feature type="transmembrane region" description="Helical" evidence="2">
    <location>
        <begin position="228"/>
        <end position="249"/>
    </location>
</feature>
<gene>
    <name evidence="3" type="ORF">SEMRO_695_G188750.1</name>
</gene>
<feature type="region of interest" description="Disordered" evidence="1">
    <location>
        <begin position="15"/>
        <end position="75"/>
    </location>
</feature>
<feature type="transmembrane region" description="Helical" evidence="2">
    <location>
        <begin position="193"/>
        <end position="216"/>
    </location>
</feature>
<organism evidence="3 4">
    <name type="scientific">Seminavis robusta</name>
    <dbReference type="NCBI Taxonomy" id="568900"/>
    <lineage>
        <taxon>Eukaryota</taxon>
        <taxon>Sar</taxon>
        <taxon>Stramenopiles</taxon>
        <taxon>Ochrophyta</taxon>
        <taxon>Bacillariophyta</taxon>
        <taxon>Bacillariophyceae</taxon>
        <taxon>Bacillariophycidae</taxon>
        <taxon>Naviculales</taxon>
        <taxon>Naviculaceae</taxon>
        <taxon>Seminavis</taxon>
    </lineage>
</organism>
<dbReference type="OrthoDB" id="10518088at2759"/>
<name>A0A9N8E9H9_9STRA</name>
<protein>
    <submittedName>
        <fullName evidence="3">Uncharacterized protein</fullName>
    </submittedName>
</protein>
<feature type="transmembrane region" description="Helical" evidence="2">
    <location>
        <begin position="261"/>
        <end position="279"/>
    </location>
</feature>
<keyword evidence="2" id="KW-0812">Transmembrane</keyword>
<evidence type="ECO:0000256" key="1">
    <source>
        <dbReference type="SAM" id="MobiDB-lite"/>
    </source>
</evidence>
<evidence type="ECO:0000313" key="3">
    <source>
        <dbReference type="EMBL" id="CAB9515131.1"/>
    </source>
</evidence>
<evidence type="ECO:0000256" key="2">
    <source>
        <dbReference type="SAM" id="Phobius"/>
    </source>
</evidence>
<keyword evidence="4" id="KW-1185">Reference proteome</keyword>
<dbReference type="EMBL" id="CAICTM010000694">
    <property type="protein sequence ID" value="CAB9515131.1"/>
    <property type="molecule type" value="Genomic_DNA"/>
</dbReference>
<dbReference type="Proteomes" id="UP001153069">
    <property type="component" value="Unassembled WGS sequence"/>
</dbReference>
<dbReference type="AlphaFoldDB" id="A0A9N8E9H9"/>
<sequence>MKARFFVPRSLRKRLPKKKWAPVRAESEPLKDSSLPASSIKKEPSVAKKSLEVNPSATATAKEATPQKAMADEPPLTNPFNLLAASTENVELSSRLRAFSNNFGIIGALWCTLSISALSVAPIDDVYKDTERIENISPESTAVLVHRRTTKLVVPTPKPPPDGRRRKPVLVKYFGMSEHLLEDIYMASWSASFFASAIGLGLSTVVSGIVASTAPAYVKIFVRRHSDILLAIPMCQALSSGCAGIGLSVGLDEARGEPVSFIGFAGTIGGAAVVGNATFKVLKGYKAYRAAGKLSAAPKQP</sequence>